<dbReference type="InterPro" id="IPR036388">
    <property type="entry name" value="WH-like_DNA-bd_sf"/>
</dbReference>
<dbReference type="PROSITE" id="PS50987">
    <property type="entry name" value="HTH_ARSR_2"/>
    <property type="match status" value="1"/>
</dbReference>
<name>A0ABW5TG42_9ENTE</name>
<organism evidence="5 6">
    <name type="scientific">Enterococcus camelliae</name>
    <dbReference type="NCBI Taxonomy" id="453959"/>
    <lineage>
        <taxon>Bacteria</taxon>
        <taxon>Bacillati</taxon>
        <taxon>Bacillota</taxon>
        <taxon>Bacilli</taxon>
        <taxon>Lactobacillales</taxon>
        <taxon>Enterococcaceae</taxon>
        <taxon>Enterococcus</taxon>
    </lineage>
</organism>
<keyword evidence="3" id="KW-0804">Transcription</keyword>
<evidence type="ECO:0000256" key="2">
    <source>
        <dbReference type="ARBA" id="ARBA00023125"/>
    </source>
</evidence>
<protein>
    <submittedName>
        <fullName evidence="5">ArsR/SmtB family transcription factor</fullName>
    </submittedName>
</protein>
<dbReference type="Pfam" id="PF01022">
    <property type="entry name" value="HTH_5"/>
    <property type="match status" value="1"/>
</dbReference>
<dbReference type="SMART" id="SM00418">
    <property type="entry name" value="HTH_ARSR"/>
    <property type="match status" value="1"/>
</dbReference>
<evidence type="ECO:0000259" key="4">
    <source>
        <dbReference type="PROSITE" id="PS50987"/>
    </source>
</evidence>
<keyword evidence="1" id="KW-0805">Transcription regulation</keyword>
<reference evidence="6" key="1">
    <citation type="journal article" date="2019" name="Int. J. Syst. Evol. Microbiol.">
        <title>The Global Catalogue of Microorganisms (GCM) 10K type strain sequencing project: providing services to taxonomists for standard genome sequencing and annotation.</title>
        <authorList>
            <consortium name="The Broad Institute Genomics Platform"/>
            <consortium name="The Broad Institute Genome Sequencing Center for Infectious Disease"/>
            <person name="Wu L."/>
            <person name="Ma J."/>
        </authorList>
    </citation>
    <scope>NUCLEOTIDE SEQUENCE [LARGE SCALE GENOMIC DNA]</scope>
    <source>
        <strain evidence="6">TISTR 932</strain>
    </source>
</reference>
<evidence type="ECO:0000256" key="3">
    <source>
        <dbReference type="ARBA" id="ARBA00023163"/>
    </source>
</evidence>
<evidence type="ECO:0000256" key="1">
    <source>
        <dbReference type="ARBA" id="ARBA00023015"/>
    </source>
</evidence>
<accession>A0ABW5TG42</accession>
<feature type="domain" description="HTH arsR-type" evidence="4">
    <location>
        <begin position="1"/>
        <end position="94"/>
    </location>
</feature>
<keyword evidence="6" id="KW-1185">Reference proteome</keyword>
<dbReference type="SUPFAM" id="SSF46785">
    <property type="entry name" value="Winged helix' DNA-binding domain"/>
    <property type="match status" value="1"/>
</dbReference>
<dbReference type="InterPro" id="IPR036390">
    <property type="entry name" value="WH_DNA-bd_sf"/>
</dbReference>
<gene>
    <name evidence="5" type="ORF">ACFSR0_01230</name>
</gene>
<dbReference type="InterPro" id="IPR001845">
    <property type="entry name" value="HTH_ArsR_DNA-bd_dom"/>
</dbReference>
<dbReference type="CDD" id="cd00090">
    <property type="entry name" value="HTH_ARSR"/>
    <property type="match status" value="1"/>
</dbReference>
<dbReference type="NCBIfam" id="NF033788">
    <property type="entry name" value="HTH_metalloreg"/>
    <property type="match status" value="1"/>
</dbReference>
<sequence>MNENYTLQLKLLHGFSNRIRYAILMSLKNGEQNVTDLIETVGGSQSSVSQHLACLRDCGLIEKRNEGKYYFYRLTTPKIVQLLDLLNETISDFHWDEATEILKCKHHMD</sequence>
<dbReference type="Gene3D" id="1.10.10.10">
    <property type="entry name" value="Winged helix-like DNA-binding domain superfamily/Winged helix DNA-binding domain"/>
    <property type="match status" value="1"/>
</dbReference>
<dbReference type="EMBL" id="JBHUMO010000005">
    <property type="protein sequence ID" value="MFD2728059.1"/>
    <property type="molecule type" value="Genomic_DNA"/>
</dbReference>
<evidence type="ECO:0000313" key="6">
    <source>
        <dbReference type="Proteomes" id="UP001597427"/>
    </source>
</evidence>
<dbReference type="PANTHER" id="PTHR33154:SF36">
    <property type="entry name" value="TRANSCRIPTIONAL REGULATOR"/>
    <property type="match status" value="1"/>
</dbReference>
<dbReference type="PANTHER" id="PTHR33154">
    <property type="entry name" value="TRANSCRIPTIONAL REGULATOR, ARSR FAMILY"/>
    <property type="match status" value="1"/>
</dbReference>
<dbReference type="PRINTS" id="PR00778">
    <property type="entry name" value="HTHARSR"/>
</dbReference>
<evidence type="ECO:0000313" key="5">
    <source>
        <dbReference type="EMBL" id="MFD2728059.1"/>
    </source>
</evidence>
<dbReference type="InterPro" id="IPR011991">
    <property type="entry name" value="ArsR-like_HTH"/>
</dbReference>
<keyword evidence="2" id="KW-0238">DNA-binding</keyword>
<comment type="caution">
    <text evidence="5">The sequence shown here is derived from an EMBL/GenBank/DDBJ whole genome shotgun (WGS) entry which is preliminary data.</text>
</comment>
<dbReference type="InterPro" id="IPR051081">
    <property type="entry name" value="HTH_MetalResp_TranReg"/>
</dbReference>
<dbReference type="RefSeq" id="WP_379979094.1">
    <property type="nucleotide sequence ID" value="NZ_JBHUMO010000005.1"/>
</dbReference>
<dbReference type="Proteomes" id="UP001597427">
    <property type="component" value="Unassembled WGS sequence"/>
</dbReference>
<proteinExistence type="predicted"/>